<keyword evidence="3" id="KW-1185">Reference proteome</keyword>
<organism evidence="2 3">
    <name type="scientific">Kutzneria chonburiensis</name>
    <dbReference type="NCBI Taxonomy" id="1483604"/>
    <lineage>
        <taxon>Bacteria</taxon>
        <taxon>Bacillati</taxon>
        <taxon>Actinomycetota</taxon>
        <taxon>Actinomycetes</taxon>
        <taxon>Pseudonocardiales</taxon>
        <taxon>Pseudonocardiaceae</taxon>
        <taxon>Kutzneria</taxon>
    </lineage>
</organism>
<evidence type="ECO:0000313" key="2">
    <source>
        <dbReference type="EMBL" id="MFC0546634.1"/>
    </source>
</evidence>
<evidence type="ECO:0000313" key="3">
    <source>
        <dbReference type="Proteomes" id="UP001589810"/>
    </source>
</evidence>
<name>A0ABV6N287_9PSEU</name>
<dbReference type="RefSeq" id="WP_273936875.1">
    <property type="nucleotide sequence ID" value="NZ_CP097263.1"/>
</dbReference>
<feature type="region of interest" description="Disordered" evidence="1">
    <location>
        <begin position="36"/>
        <end position="55"/>
    </location>
</feature>
<proteinExistence type="predicted"/>
<dbReference type="EMBL" id="JBHLUD010000013">
    <property type="protein sequence ID" value="MFC0546634.1"/>
    <property type="molecule type" value="Genomic_DNA"/>
</dbReference>
<reference evidence="2 3" key="1">
    <citation type="submission" date="2024-09" db="EMBL/GenBank/DDBJ databases">
        <authorList>
            <person name="Sun Q."/>
            <person name="Mori K."/>
        </authorList>
    </citation>
    <scope>NUCLEOTIDE SEQUENCE [LARGE SCALE GENOMIC DNA]</scope>
    <source>
        <strain evidence="2 3">TBRC 1432</strain>
    </source>
</reference>
<sequence length="55" mass="6095">MSAKCFCGAKATHAYSGLQVCANCYQGHAANDESPNHIPRDYDWSSEMDARRLTD</sequence>
<gene>
    <name evidence="2" type="ORF">ACFFH7_34350</name>
</gene>
<accession>A0ABV6N287</accession>
<protein>
    <recommendedName>
        <fullName evidence="4">HNH endonuclease</fullName>
    </recommendedName>
</protein>
<evidence type="ECO:0000256" key="1">
    <source>
        <dbReference type="SAM" id="MobiDB-lite"/>
    </source>
</evidence>
<dbReference type="Proteomes" id="UP001589810">
    <property type="component" value="Unassembled WGS sequence"/>
</dbReference>
<evidence type="ECO:0008006" key="4">
    <source>
        <dbReference type="Google" id="ProtNLM"/>
    </source>
</evidence>
<comment type="caution">
    <text evidence="2">The sequence shown here is derived from an EMBL/GenBank/DDBJ whole genome shotgun (WGS) entry which is preliminary data.</text>
</comment>